<gene>
    <name evidence="1" type="ORF">SGLAU_32235</name>
</gene>
<proteinExistence type="predicted"/>
<dbReference type="HOGENOM" id="CLU_096818_0_0_11"/>
<accession>A0A089Z9F4</accession>
<dbReference type="EMBL" id="CP009438">
    <property type="protein sequence ID" value="AIS02381.1"/>
    <property type="molecule type" value="Genomic_DNA"/>
</dbReference>
<sequence length="171" mass="18567">MSDEVERGCGLVPVQYHQFEIGDEEGPAGPDLAREHNGLVRVADGAITVMTGIHTGEIDVTVTLHDTAPAPAPAPGNGDWQEIVEISAHSPSGELTIRGVMDDLDEELPVLSFQGPGDYRLRIHARGRDTAVDLAPDQVTEWYLIQAWPARPSEVKVVRQTDHYGASVRRG</sequence>
<dbReference type="Proteomes" id="UP000029482">
    <property type="component" value="Chromosome"/>
</dbReference>
<dbReference type="STRING" id="1907.SGLAU_32235"/>
<dbReference type="KEGG" id="sgu:SGLAU_32235"/>
<reference evidence="2" key="1">
    <citation type="journal article" date="2015" name="J. Biotechnol.">
        <title>Complete genome sequence of the actinobacterium Streptomyces glaucescens GLA.O (DSM 40922) consisting of a linear chromosome and one linear plasmid.</title>
        <authorList>
            <person name="Ortseifen V."/>
            <person name="Winkler A."/>
            <person name="Albersmeier A."/>
            <person name="Wendler S."/>
            <person name="Puhler A."/>
            <person name="Kalinowski J."/>
            <person name="Ruckert C."/>
        </authorList>
    </citation>
    <scope>NUCLEOTIDE SEQUENCE [LARGE SCALE GENOMIC DNA]</scope>
    <source>
        <strain evidence="2">DSM 40922 / GLA O</strain>
    </source>
</reference>
<dbReference type="eggNOG" id="ENOG502ZFB5">
    <property type="taxonomic scope" value="Bacteria"/>
</dbReference>
<keyword evidence="2" id="KW-1185">Reference proteome</keyword>
<name>A0A089Z9F4_STRGA</name>
<dbReference type="RefSeq" id="WP_043506018.1">
    <property type="nucleotide sequence ID" value="NZ_CP009438.1"/>
</dbReference>
<evidence type="ECO:0000313" key="2">
    <source>
        <dbReference type="Proteomes" id="UP000029482"/>
    </source>
</evidence>
<organism evidence="1 2">
    <name type="scientific">Streptomyces glaucescens</name>
    <dbReference type="NCBI Taxonomy" id="1907"/>
    <lineage>
        <taxon>Bacteria</taxon>
        <taxon>Bacillati</taxon>
        <taxon>Actinomycetota</taxon>
        <taxon>Actinomycetes</taxon>
        <taxon>Kitasatosporales</taxon>
        <taxon>Streptomycetaceae</taxon>
        <taxon>Streptomyces</taxon>
    </lineage>
</organism>
<protein>
    <submittedName>
        <fullName evidence="1">Uncharacterized protein</fullName>
    </submittedName>
</protein>
<dbReference type="AlphaFoldDB" id="A0A089Z9F4"/>
<evidence type="ECO:0000313" key="1">
    <source>
        <dbReference type="EMBL" id="AIS02381.1"/>
    </source>
</evidence>
<dbReference type="OrthoDB" id="4485313at2"/>